<proteinExistence type="predicted"/>
<keyword evidence="6" id="KW-0695">RNA-directed DNA polymerase</keyword>
<keyword evidence="3" id="KW-0540">Nuclease</keyword>
<gene>
    <name evidence="8" type="primary">Tf2-9_3</name>
    <name evidence="8" type="ORF">NGRA_2708</name>
</gene>
<evidence type="ECO:0000313" key="8">
    <source>
        <dbReference type="EMBL" id="KAF9761342.1"/>
    </source>
</evidence>
<keyword evidence="2" id="KW-0548">Nucleotidyltransferase</keyword>
<keyword evidence="1" id="KW-0808">Transferase</keyword>
<comment type="caution">
    <text evidence="8">The sequence shown here is derived from an EMBL/GenBank/DDBJ whole genome shotgun (WGS) entry which is preliminary data.</text>
</comment>
<evidence type="ECO:0000313" key="9">
    <source>
        <dbReference type="Proteomes" id="UP000740883"/>
    </source>
</evidence>
<keyword evidence="5" id="KW-0378">Hydrolase</keyword>
<keyword evidence="9" id="KW-1185">Reference proteome</keyword>
<dbReference type="PANTHER" id="PTHR37984">
    <property type="entry name" value="PROTEIN CBG26694"/>
    <property type="match status" value="1"/>
</dbReference>
<dbReference type="GO" id="GO:0004519">
    <property type="term" value="F:endonuclease activity"/>
    <property type="evidence" value="ECO:0007669"/>
    <property type="project" value="UniProtKB-KW"/>
</dbReference>
<evidence type="ECO:0000256" key="3">
    <source>
        <dbReference type="ARBA" id="ARBA00022722"/>
    </source>
</evidence>
<evidence type="ECO:0000256" key="2">
    <source>
        <dbReference type="ARBA" id="ARBA00022695"/>
    </source>
</evidence>
<dbReference type="InterPro" id="IPR043502">
    <property type="entry name" value="DNA/RNA_pol_sf"/>
</dbReference>
<dbReference type="PANTHER" id="PTHR37984:SF11">
    <property type="entry name" value="INTEGRASE CATALYTIC DOMAIN-CONTAINING PROTEIN"/>
    <property type="match status" value="1"/>
</dbReference>
<dbReference type="Pfam" id="PF17917">
    <property type="entry name" value="RT_RNaseH"/>
    <property type="match status" value="1"/>
</dbReference>
<evidence type="ECO:0000256" key="5">
    <source>
        <dbReference type="ARBA" id="ARBA00022801"/>
    </source>
</evidence>
<name>A0A9P6GW61_9MICR</name>
<keyword evidence="4" id="KW-0255">Endonuclease</keyword>
<dbReference type="InterPro" id="IPR050951">
    <property type="entry name" value="Retrovirus_Pol_polyprotein"/>
</dbReference>
<dbReference type="OrthoDB" id="3863715at2759"/>
<evidence type="ECO:0000256" key="4">
    <source>
        <dbReference type="ARBA" id="ARBA00022759"/>
    </source>
</evidence>
<reference evidence="8 9" key="1">
    <citation type="journal article" date="2020" name="Genome Biol. Evol.">
        <title>Comparative genomics of strictly vertically transmitted, feminizing microsporidia endosymbionts of amphipod crustaceans.</title>
        <authorList>
            <person name="Cormier A."/>
            <person name="Chebbi M.A."/>
            <person name="Giraud I."/>
            <person name="Wattier R."/>
            <person name="Teixeira M."/>
            <person name="Gilbert C."/>
            <person name="Rigaud T."/>
            <person name="Cordaux R."/>
        </authorList>
    </citation>
    <scope>NUCLEOTIDE SEQUENCE [LARGE SCALE GENOMIC DNA]</scope>
    <source>
        <strain evidence="8 9">Ou3-Ou53</strain>
    </source>
</reference>
<evidence type="ECO:0000259" key="7">
    <source>
        <dbReference type="Pfam" id="PF17917"/>
    </source>
</evidence>
<organism evidence="8 9">
    <name type="scientific">Nosema granulosis</name>
    <dbReference type="NCBI Taxonomy" id="83296"/>
    <lineage>
        <taxon>Eukaryota</taxon>
        <taxon>Fungi</taxon>
        <taxon>Fungi incertae sedis</taxon>
        <taxon>Microsporidia</taxon>
        <taxon>Nosematidae</taxon>
        <taxon>Nosema</taxon>
    </lineage>
</organism>
<accession>A0A9P6GW61</accession>
<dbReference type="SUPFAM" id="SSF56672">
    <property type="entry name" value="DNA/RNA polymerases"/>
    <property type="match status" value="1"/>
</dbReference>
<dbReference type="InterPro" id="IPR041373">
    <property type="entry name" value="RT_RNaseH"/>
</dbReference>
<dbReference type="GO" id="GO:0016787">
    <property type="term" value="F:hydrolase activity"/>
    <property type="evidence" value="ECO:0007669"/>
    <property type="project" value="UniProtKB-KW"/>
</dbReference>
<sequence>MLAALWSMEKFEYFLKGREFKLITDHIALKALNSKAEIKTARIVRWMEILQQFNFKVEYKPGDSIPHVDGLSRLVKEDNVNLISDNVSNREKERIMEIHYDLVHRGDKVTAAEYNKKYQDKINEEECRKVIGVCISCKCTSLLESIDLVILEHMRWERRFRLTS</sequence>
<dbReference type="AlphaFoldDB" id="A0A9P6GW61"/>
<evidence type="ECO:0000256" key="1">
    <source>
        <dbReference type="ARBA" id="ARBA00022679"/>
    </source>
</evidence>
<dbReference type="GO" id="GO:0003964">
    <property type="term" value="F:RNA-directed DNA polymerase activity"/>
    <property type="evidence" value="ECO:0007669"/>
    <property type="project" value="UniProtKB-KW"/>
</dbReference>
<protein>
    <submittedName>
        <fullName evidence="8">Transposon Tf2-9 polyprotein</fullName>
    </submittedName>
</protein>
<dbReference type="Proteomes" id="UP000740883">
    <property type="component" value="Unassembled WGS sequence"/>
</dbReference>
<feature type="domain" description="Reverse transcriptase RNase H-like" evidence="7">
    <location>
        <begin position="1"/>
        <end position="53"/>
    </location>
</feature>
<dbReference type="EMBL" id="SBJO01000357">
    <property type="protein sequence ID" value="KAF9761342.1"/>
    <property type="molecule type" value="Genomic_DNA"/>
</dbReference>
<evidence type="ECO:0000256" key="6">
    <source>
        <dbReference type="ARBA" id="ARBA00022918"/>
    </source>
</evidence>